<dbReference type="EMBL" id="JAFNEN010000233">
    <property type="protein sequence ID" value="KAG8188706.1"/>
    <property type="molecule type" value="Genomic_DNA"/>
</dbReference>
<dbReference type="Proteomes" id="UP000827092">
    <property type="component" value="Unassembled WGS sequence"/>
</dbReference>
<sequence>MFGWRLPMLTEPPDIGSSEAVQDPISSPSDRYWRSNKLRIRTLGLIPQTLIPRATVHQTGGSSKQWKAKDRALNMWQRYTMSSIFRVIGESWINIDKGIFDFGDLRFFETVGPSLPRHQRTTRIANTVISNFPSRNSHQIAEKSWSSNAQECSSLHMEPHTPLQFPTQQLICPKPQVQNQLSHLVGGRQQPALILGPIDKQQNQDPDPNQTTTQHVDRLVTNHDGCVFFTPRGATKKQNQELRKSTAAPLIEDIGIICLRIACVVHFDVFSVELVVVPERGWFEGA</sequence>
<keyword evidence="2" id="KW-1185">Reference proteome</keyword>
<protein>
    <submittedName>
        <fullName evidence="1">Uncharacterized protein</fullName>
    </submittedName>
</protein>
<organism evidence="1 2">
    <name type="scientific">Oedothorax gibbosus</name>
    <dbReference type="NCBI Taxonomy" id="931172"/>
    <lineage>
        <taxon>Eukaryota</taxon>
        <taxon>Metazoa</taxon>
        <taxon>Ecdysozoa</taxon>
        <taxon>Arthropoda</taxon>
        <taxon>Chelicerata</taxon>
        <taxon>Arachnida</taxon>
        <taxon>Araneae</taxon>
        <taxon>Araneomorphae</taxon>
        <taxon>Entelegynae</taxon>
        <taxon>Araneoidea</taxon>
        <taxon>Linyphiidae</taxon>
        <taxon>Erigoninae</taxon>
        <taxon>Oedothorax</taxon>
    </lineage>
</organism>
<dbReference type="AlphaFoldDB" id="A0AAV6UWK6"/>
<reference evidence="1 2" key="1">
    <citation type="journal article" date="2022" name="Nat. Ecol. Evol.">
        <title>A masculinizing supergene underlies an exaggerated male reproductive morph in a spider.</title>
        <authorList>
            <person name="Hendrickx F."/>
            <person name="De Corte Z."/>
            <person name="Sonet G."/>
            <person name="Van Belleghem S.M."/>
            <person name="Kostlbacher S."/>
            <person name="Vangestel C."/>
        </authorList>
    </citation>
    <scope>NUCLEOTIDE SEQUENCE [LARGE SCALE GENOMIC DNA]</scope>
    <source>
        <strain evidence="1">W744_W776</strain>
    </source>
</reference>
<accession>A0AAV6UWK6</accession>
<evidence type="ECO:0000313" key="1">
    <source>
        <dbReference type="EMBL" id="KAG8188706.1"/>
    </source>
</evidence>
<comment type="caution">
    <text evidence="1">The sequence shown here is derived from an EMBL/GenBank/DDBJ whole genome shotgun (WGS) entry which is preliminary data.</text>
</comment>
<gene>
    <name evidence="1" type="ORF">JTE90_003962</name>
</gene>
<proteinExistence type="predicted"/>
<name>A0AAV6UWK6_9ARAC</name>
<evidence type="ECO:0000313" key="2">
    <source>
        <dbReference type="Proteomes" id="UP000827092"/>
    </source>
</evidence>